<accession>A0A974D0E6</accession>
<dbReference type="EMBL" id="CM004473">
    <property type="protein sequence ID" value="OCT82120.1"/>
    <property type="molecule type" value="Genomic_DNA"/>
</dbReference>
<organism evidence="1 2">
    <name type="scientific">Xenopus laevis</name>
    <name type="common">African clawed frog</name>
    <dbReference type="NCBI Taxonomy" id="8355"/>
    <lineage>
        <taxon>Eukaryota</taxon>
        <taxon>Metazoa</taxon>
        <taxon>Chordata</taxon>
        <taxon>Craniata</taxon>
        <taxon>Vertebrata</taxon>
        <taxon>Euteleostomi</taxon>
        <taxon>Amphibia</taxon>
        <taxon>Batrachia</taxon>
        <taxon>Anura</taxon>
        <taxon>Pipoidea</taxon>
        <taxon>Pipidae</taxon>
        <taxon>Xenopodinae</taxon>
        <taxon>Xenopus</taxon>
        <taxon>Xenopus</taxon>
    </lineage>
</organism>
<name>A0A974D0E6_XENLA</name>
<sequence length="118" mass="13597">MAFLPLMIISSNVNSIKTPEATFQVYQSLGQLQADIFFVQVTRLTTTADIKKASREWCWGPTLFSIAAEPSLYWRSLLISPSAEVYNFIFLGFLILFWVREEVSVGSDFQRHERRVLD</sequence>
<dbReference type="AlphaFoldDB" id="A0A974D0E6"/>
<gene>
    <name evidence="1" type="ORF">XELAEV_18024629mg</name>
</gene>
<protein>
    <submittedName>
        <fullName evidence="1">Uncharacterized protein</fullName>
    </submittedName>
</protein>
<evidence type="ECO:0000313" key="2">
    <source>
        <dbReference type="Proteomes" id="UP000694892"/>
    </source>
</evidence>
<dbReference type="Proteomes" id="UP000694892">
    <property type="component" value="Chromosome 4S"/>
</dbReference>
<reference evidence="2" key="1">
    <citation type="journal article" date="2016" name="Nature">
        <title>Genome evolution in the allotetraploid frog Xenopus laevis.</title>
        <authorList>
            <person name="Session A.M."/>
            <person name="Uno Y."/>
            <person name="Kwon T."/>
            <person name="Chapman J.A."/>
            <person name="Toyoda A."/>
            <person name="Takahashi S."/>
            <person name="Fukui A."/>
            <person name="Hikosaka A."/>
            <person name="Suzuki A."/>
            <person name="Kondo M."/>
            <person name="van Heeringen S.J."/>
            <person name="Quigley I."/>
            <person name="Heinz S."/>
            <person name="Ogino H."/>
            <person name="Ochi H."/>
            <person name="Hellsten U."/>
            <person name="Lyons J.B."/>
            <person name="Simakov O."/>
            <person name="Putnam N."/>
            <person name="Stites J."/>
            <person name="Kuroki Y."/>
            <person name="Tanaka T."/>
            <person name="Michiue T."/>
            <person name="Watanabe M."/>
            <person name="Bogdanovic O."/>
            <person name="Lister R."/>
            <person name="Georgiou G."/>
            <person name="Paranjpe S.S."/>
            <person name="van Kruijsbergen I."/>
            <person name="Shu S."/>
            <person name="Carlson J."/>
            <person name="Kinoshita T."/>
            <person name="Ohta Y."/>
            <person name="Mawaribuchi S."/>
            <person name="Jenkins J."/>
            <person name="Grimwood J."/>
            <person name="Schmutz J."/>
            <person name="Mitros T."/>
            <person name="Mozaffari S.V."/>
            <person name="Suzuki Y."/>
            <person name="Haramoto Y."/>
            <person name="Yamamoto T.S."/>
            <person name="Takagi C."/>
            <person name="Heald R."/>
            <person name="Miller K."/>
            <person name="Haudenschild C."/>
            <person name="Kitzman J."/>
            <person name="Nakayama T."/>
            <person name="Izutsu Y."/>
            <person name="Robert J."/>
            <person name="Fortriede J."/>
            <person name="Burns K."/>
            <person name="Lotay V."/>
            <person name="Karimi K."/>
            <person name="Yasuoka Y."/>
            <person name="Dichmann D.S."/>
            <person name="Flajnik M.F."/>
            <person name="Houston D.W."/>
            <person name="Shendure J."/>
            <person name="DuPasquier L."/>
            <person name="Vize P.D."/>
            <person name="Zorn A.M."/>
            <person name="Ito M."/>
            <person name="Marcotte E.M."/>
            <person name="Wallingford J.B."/>
            <person name="Ito Y."/>
            <person name="Asashima M."/>
            <person name="Ueno N."/>
            <person name="Matsuda Y."/>
            <person name="Veenstra G.J."/>
            <person name="Fujiyama A."/>
            <person name="Harland R.M."/>
            <person name="Taira M."/>
            <person name="Rokhsar D.S."/>
        </authorList>
    </citation>
    <scope>NUCLEOTIDE SEQUENCE [LARGE SCALE GENOMIC DNA]</scope>
    <source>
        <strain evidence="2">J</strain>
    </source>
</reference>
<evidence type="ECO:0000313" key="1">
    <source>
        <dbReference type="EMBL" id="OCT82120.1"/>
    </source>
</evidence>
<proteinExistence type="predicted"/>